<protein>
    <submittedName>
        <fullName evidence="2">Uncharacterized protein</fullName>
    </submittedName>
</protein>
<comment type="caution">
    <text evidence="2">The sequence shown here is derived from an EMBL/GenBank/DDBJ whole genome shotgun (WGS) entry which is preliminary data.</text>
</comment>
<dbReference type="Proteomes" id="UP001556040">
    <property type="component" value="Unassembled WGS sequence"/>
</dbReference>
<dbReference type="EMBL" id="JBFMIA010000036">
    <property type="protein sequence ID" value="MEW9503356.1"/>
    <property type="molecule type" value="Genomic_DNA"/>
</dbReference>
<evidence type="ECO:0000256" key="1">
    <source>
        <dbReference type="SAM" id="MobiDB-lite"/>
    </source>
</evidence>
<keyword evidence="3" id="KW-1185">Reference proteome</keyword>
<evidence type="ECO:0000313" key="2">
    <source>
        <dbReference type="EMBL" id="MEW9503356.1"/>
    </source>
</evidence>
<name>A0ABV3Q7N0_9BACL</name>
<gene>
    <name evidence="2" type="ORF">AB1471_16420</name>
</gene>
<organism evidence="2 3">
    <name type="scientific">Jeotgalibacillus marinus</name>
    <dbReference type="NCBI Taxonomy" id="86667"/>
    <lineage>
        <taxon>Bacteria</taxon>
        <taxon>Bacillati</taxon>
        <taxon>Bacillota</taxon>
        <taxon>Bacilli</taxon>
        <taxon>Bacillales</taxon>
        <taxon>Caryophanaceae</taxon>
        <taxon>Jeotgalibacillus</taxon>
    </lineage>
</organism>
<dbReference type="RefSeq" id="WP_367780845.1">
    <property type="nucleotide sequence ID" value="NZ_JBFMIA010000036.1"/>
</dbReference>
<feature type="compositionally biased region" description="Polar residues" evidence="1">
    <location>
        <begin position="54"/>
        <end position="71"/>
    </location>
</feature>
<dbReference type="PROSITE" id="PS51257">
    <property type="entry name" value="PROKAR_LIPOPROTEIN"/>
    <property type="match status" value="1"/>
</dbReference>
<proteinExistence type="predicted"/>
<sequence>MFTLHRRRKSMMKKERFIALLSVMLILGACTDKEDSAGDTVPTEENSGNEETNDSQIGTLSNPVPFGSTTTVEDDSKASINFTVIDAIRGEEAIQLYTDYLSPEPLKVLAELSSEELAELSPEELTEIAPEEFAELSPEELAELSPEELAEITEGIAEDSTYTVEELGEYTSEELFKVIVEIAKEYAEDMSEIIDEYLSEQLAEIDEFTSNGYEFVGVTVRNEISNSESFFSMGYDIRSENGDLSSTTLSYGNKGKYRHNGEKITTVFGYVKDGSDYKLLATPDITMNTIYFDTE</sequence>
<feature type="region of interest" description="Disordered" evidence="1">
    <location>
        <begin position="34"/>
        <end position="72"/>
    </location>
</feature>
<accession>A0ABV3Q7N0</accession>
<reference evidence="2 3" key="1">
    <citation type="journal article" date="1979" name="Int. J. Syst. Evol. Microbiol.">
        <title>Bacillus globisporus subsp. marinus subsp. nov.</title>
        <authorList>
            <person name="Liu H."/>
        </authorList>
    </citation>
    <scope>NUCLEOTIDE SEQUENCE [LARGE SCALE GENOMIC DNA]</scope>
    <source>
        <strain evidence="2 3">DSM 1297</strain>
    </source>
</reference>
<evidence type="ECO:0000313" key="3">
    <source>
        <dbReference type="Proteomes" id="UP001556040"/>
    </source>
</evidence>